<dbReference type="Proteomes" id="UP000887013">
    <property type="component" value="Unassembled WGS sequence"/>
</dbReference>
<dbReference type="EMBL" id="BMAW01048204">
    <property type="protein sequence ID" value="GFS64643.1"/>
    <property type="molecule type" value="Genomic_DNA"/>
</dbReference>
<keyword evidence="2" id="KW-1185">Reference proteome</keyword>
<gene>
    <name evidence="1" type="ORF">NPIL_697731</name>
</gene>
<reference evidence="1" key="1">
    <citation type="submission" date="2020-08" db="EMBL/GenBank/DDBJ databases">
        <title>Multicomponent nature underlies the extraordinary mechanical properties of spider dragline silk.</title>
        <authorList>
            <person name="Kono N."/>
            <person name="Nakamura H."/>
            <person name="Mori M."/>
            <person name="Yoshida Y."/>
            <person name="Ohtoshi R."/>
            <person name="Malay A.D."/>
            <person name="Moran D.A.P."/>
            <person name="Tomita M."/>
            <person name="Numata K."/>
            <person name="Arakawa K."/>
        </authorList>
    </citation>
    <scope>NUCLEOTIDE SEQUENCE</scope>
</reference>
<evidence type="ECO:0000313" key="1">
    <source>
        <dbReference type="EMBL" id="GFS64643.1"/>
    </source>
</evidence>
<sequence>MSRIGPILEYSFRAAIGYILVEAKNFLVVVGSTTSYDNGSRELYSWRSSESCGQCYEFRGRRVQVES</sequence>
<proteinExistence type="predicted"/>
<accession>A0A8X6IY84</accession>
<dbReference type="AlphaFoldDB" id="A0A8X6IY84"/>
<evidence type="ECO:0000313" key="2">
    <source>
        <dbReference type="Proteomes" id="UP000887013"/>
    </source>
</evidence>
<comment type="caution">
    <text evidence="1">The sequence shown here is derived from an EMBL/GenBank/DDBJ whole genome shotgun (WGS) entry which is preliminary data.</text>
</comment>
<protein>
    <submittedName>
        <fullName evidence="1">Uncharacterized protein</fullName>
    </submittedName>
</protein>
<name>A0A8X6IY84_NEPPI</name>
<organism evidence="1 2">
    <name type="scientific">Nephila pilipes</name>
    <name type="common">Giant wood spider</name>
    <name type="synonym">Nephila maculata</name>
    <dbReference type="NCBI Taxonomy" id="299642"/>
    <lineage>
        <taxon>Eukaryota</taxon>
        <taxon>Metazoa</taxon>
        <taxon>Ecdysozoa</taxon>
        <taxon>Arthropoda</taxon>
        <taxon>Chelicerata</taxon>
        <taxon>Arachnida</taxon>
        <taxon>Araneae</taxon>
        <taxon>Araneomorphae</taxon>
        <taxon>Entelegynae</taxon>
        <taxon>Araneoidea</taxon>
        <taxon>Nephilidae</taxon>
        <taxon>Nephila</taxon>
    </lineage>
</organism>